<evidence type="ECO:0000313" key="12">
    <source>
        <dbReference type="EMBL" id="NYE85937.1"/>
    </source>
</evidence>
<gene>
    <name evidence="12" type="ORF">FHW18_005256</name>
</gene>
<feature type="transmembrane region" description="Helical" evidence="11">
    <location>
        <begin position="95"/>
        <end position="121"/>
    </location>
</feature>
<keyword evidence="13" id="KW-1185">Reference proteome</keyword>
<feature type="transmembrane region" description="Helical" evidence="11">
    <location>
        <begin position="433"/>
        <end position="457"/>
    </location>
</feature>
<keyword evidence="3" id="KW-0050">Antiport</keyword>
<evidence type="ECO:0000256" key="3">
    <source>
        <dbReference type="ARBA" id="ARBA00022449"/>
    </source>
</evidence>
<evidence type="ECO:0000256" key="2">
    <source>
        <dbReference type="ARBA" id="ARBA00022448"/>
    </source>
</evidence>
<proteinExistence type="predicted"/>
<evidence type="ECO:0000256" key="9">
    <source>
        <dbReference type="ARBA" id="ARBA00031636"/>
    </source>
</evidence>
<dbReference type="InterPro" id="IPR050222">
    <property type="entry name" value="MATE_MdtK"/>
</dbReference>
<reference evidence="12 13" key="1">
    <citation type="submission" date="2020-07" db="EMBL/GenBank/DDBJ databases">
        <title>Genomic Encyclopedia of Type Strains, Phase IV (KMG-V): Genome sequencing to study the core and pangenomes of soil and plant-associated prokaryotes.</title>
        <authorList>
            <person name="Whitman W."/>
        </authorList>
    </citation>
    <scope>NUCLEOTIDE SEQUENCE [LARGE SCALE GENOMIC DNA]</scope>
    <source>
        <strain evidence="12 13">SAS40</strain>
    </source>
</reference>
<evidence type="ECO:0000313" key="13">
    <source>
        <dbReference type="Proteomes" id="UP000542125"/>
    </source>
</evidence>
<feature type="transmembrane region" description="Helical" evidence="11">
    <location>
        <begin position="142"/>
        <end position="160"/>
    </location>
</feature>
<dbReference type="Proteomes" id="UP000542125">
    <property type="component" value="Unassembled WGS sequence"/>
</dbReference>
<comment type="subcellular location">
    <subcellularLocation>
        <location evidence="1">Cell inner membrane</location>
        <topology evidence="1">Multi-pass membrane protein</topology>
    </subcellularLocation>
</comment>
<evidence type="ECO:0000256" key="5">
    <source>
        <dbReference type="ARBA" id="ARBA00022692"/>
    </source>
</evidence>
<dbReference type="GO" id="GO:0006811">
    <property type="term" value="P:monoatomic ion transport"/>
    <property type="evidence" value="ECO:0007669"/>
    <property type="project" value="UniProtKB-KW"/>
</dbReference>
<dbReference type="PANTHER" id="PTHR43298">
    <property type="entry name" value="MULTIDRUG RESISTANCE PROTEIN NORM-RELATED"/>
    <property type="match status" value="1"/>
</dbReference>
<feature type="transmembrane region" description="Helical" evidence="11">
    <location>
        <begin position="67"/>
        <end position="83"/>
    </location>
</feature>
<keyword evidence="5 11" id="KW-0812">Transmembrane</keyword>
<dbReference type="PIRSF" id="PIRSF006603">
    <property type="entry name" value="DinF"/>
    <property type="match status" value="1"/>
</dbReference>
<feature type="transmembrane region" description="Helical" evidence="11">
    <location>
        <begin position="180"/>
        <end position="199"/>
    </location>
</feature>
<feature type="transmembrane region" description="Helical" evidence="11">
    <location>
        <begin position="291"/>
        <end position="314"/>
    </location>
</feature>
<keyword evidence="6 11" id="KW-1133">Transmembrane helix</keyword>
<feature type="transmembrane region" description="Helical" evidence="11">
    <location>
        <begin position="400"/>
        <end position="421"/>
    </location>
</feature>
<feature type="transmembrane region" description="Helical" evidence="11">
    <location>
        <begin position="483"/>
        <end position="502"/>
    </location>
</feature>
<dbReference type="GO" id="GO:0042910">
    <property type="term" value="F:xenobiotic transmembrane transporter activity"/>
    <property type="evidence" value="ECO:0007669"/>
    <property type="project" value="InterPro"/>
</dbReference>
<comment type="caution">
    <text evidence="12">The sequence shown here is derived from an EMBL/GenBank/DDBJ whole genome shotgun (WGS) entry which is preliminary data.</text>
</comment>
<dbReference type="InterPro" id="IPR002528">
    <property type="entry name" value="MATE_fam"/>
</dbReference>
<sequence length="515" mass="53650">MNASTTPPSGSGAHGRTPFGEAPAGAPADAAAASAAAPAPSPTAPKAPGVTGPATFRRTARLILQQGWPVLVGQWAGMAFGVLDTAMTGHASPTALAAMALAVSIYITVFVGLMGVLHALIPIIAQHFGAGRLDRIGHTWGQGVWLALGLSALGATAMMFPDVWLSMSGDVSPEVRDQVSGYLMMLAIALPAGLVFRTVYALNTAVSRPKVVMMINLLGVGLKFIFNWIFIYGNLGAPDMGAVGAGLSTALVYWISLGISAVILVRDPFYRRFSMRIGRPDWKALGELLHLGVPMGASYLIEVTSFTFMALLVAREGVFATGGHQIMSNLAAVCFMMPMALGVATGALTAQAIGAGDYPRARRIGATGLRLAMTGAVLTVLVMLVGRQAIVGAYTNDPKVAMVALGLLNLLTLFHLADALQCMTAYLLRAYKVAVIPMCIQAGALWGIGLTGGWYLAFGPGAGSLAGIVDRFMPGATPGAGSMWLMAAFSMLISGSLLQVWYQRIVRKLAVQTAA</sequence>
<keyword evidence="8 11" id="KW-0472">Membrane</keyword>
<feature type="transmembrane region" description="Helical" evidence="11">
    <location>
        <begin position="371"/>
        <end position="394"/>
    </location>
</feature>
<evidence type="ECO:0000256" key="8">
    <source>
        <dbReference type="ARBA" id="ARBA00023136"/>
    </source>
</evidence>
<dbReference type="GO" id="GO:0015297">
    <property type="term" value="F:antiporter activity"/>
    <property type="evidence" value="ECO:0007669"/>
    <property type="project" value="UniProtKB-KW"/>
</dbReference>
<keyword evidence="4" id="KW-1003">Cell membrane</keyword>
<dbReference type="CDD" id="cd13131">
    <property type="entry name" value="MATE_NorM_like"/>
    <property type="match status" value="1"/>
</dbReference>
<protein>
    <recommendedName>
        <fullName evidence="9">Multidrug-efflux transporter</fullName>
    </recommendedName>
</protein>
<evidence type="ECO:0000256" key="4">
    <source>
        <dbReference type="ARBA" id="ARBA00022475"/>
    </source>
</evidence>
<dbReference type="EMBL" id="JACBYR010000003">
    <property type="protein sequence ID" value="NYE85937.1"/>
    <property type="molecule type" value="Genomic_DNA"/>
</dbReference>
<keyword evidence="7" id="KW-0406">Ion transport</keyword>
<dbReference type="RefSeq" id="WP_179590494.1">
    <property type="nucleotide sequence ID" value="NZ_JACBYR010000003.1"/>
</dbReference>
<evidence type="ECO:0000256" key="6">
    <source>
        <dbReference type="ARBA" id="ARBA00022989"/>
    </source>
</evidence>
<keyword evidence="2" id="KW-0813">Transport</keyword>
<dbReference type="GO" id="GO:0005886">
    <property type="term" value="C:plasma membrane"/>
    <property type="evidence" value="ECO:0007669"/>
    <property type="project" value="UniProtKB-SubCell"/>
</dbReference>
<feature type="transmembrane region" description="Helical" evidence="11">
    <location>
        <begin position="211"/>
        <end position="231"/>
    </location>
</feature>
<evidence type="ECO:0000256" key="10">
    <source>
        <dbReference type="SAM" id="MobiDB-lite"/>
    </source>
</evidence>
<dbReference type="NCBIfam" id="TIGR00797">
    <property type="entry name" value="matE"/>
    <property type="match status" value="1"/>
</dbReference>
<dbReference type="AlphaFoldDB" id="A0A7Y9LPG8"/>
<feature type="region of interest" description="Disordered" evidence="10">
    <location>
        <begin position="1"/>
        <end position="51"/>
    </location>
</feature>
<evidence type="ECO:0000256" key="7">
    <source>
        <dbReference type="ARBA" id="ARBA00023065"/>
    </source>
</evidence>
<name>A0A7Y9LPG8_9BURK</name>
<evidence type="ECO:0000256" key="11">
    <source>
        <dbReference type="SAM" id="Phobius"/>
    </source>
</evidence>
<feature type="compositionally biased region" description="Low complexity" evidence="10">
    <location>
        <begin position="22"/>
        <end position="38"/>
    </location>
</feature>
<organism evidence="12 13">
    <name type="scientific">Pigmentiphaga litoralis</name>
    <dbReference type="NCBI Taxonomy" id="516702"/>
    <lineage>
        <taxon>Bacteria</taxon>
        <taxon>Pseudomonadati</taxon>
        <taxon>Pseudomonadota</taxon>
        <taxon>Betaproteobacteria</taxon>
        <taxon>Burkholderiales</taxon>
        <taxon>Alcaligenaceae</taxon>
        <taxon>Pigmentiphaga</taxon>
    </lineage>
</organism>
<dbReference type="InterPro" id="IPR048279">
    <property type="entry name" value="MdtK-like"/>
</dbReference>
<dbReference type="Pfam" id="PF01554">
    <property type="entry name" value="MatE"/>
    <property type="match status" value="2"/>
</dbReference>
<feature type="transmembrane region" description="Helical" evidence="11">
    <location>
        <begin position="251"/>
        <end position="270"/>
    </location>
</feature>
<accession>A0A7Y9LPG8</accession>
<feature type="transmembrane region" description="Helical" evidence="11">
    <location>
        <begin position="326"/>
        <end position="350"/>
    </location>
</feature>
<evidence type="ECO:0000256" key="1">
    <source>
        <dbReference type="ARBA" id="ARBA00004429"/>
    </source>
</evidence>
<dbReference type="PANTHER" id="PTHR43298:SF2">
    <property type="entry name" value="FMN_FAD EXPORTER YEEO-RELATED"/>
    <property type="match status" value="1"/>
</dbReference>